<dbReference type="PRINTS" id="PR00406">
    <property type="entry name" value="CYTB5RDTASE"/>
</dbReference>
<protein>
    <submittedName>
        <fullName evidence="2">Putative NADPH oxidoreductase</fullName>
    </submittedName>
</protein>
<dbReference type="InterPro" id="IPR017938">
    <property type="entry name" value="Riboflavin_synthase-like_b-brl"/>
</dbReference>
<dbReference type="PANTHER" id="PTHR47354:SF3">
    <property type="entry name" value="OXIDOREDUCTASE-RELATED"/>
    <property type="match status" value="1"/>
</dbReference>
<evidence type="ECO:0000259" key="1">
    <source>
        <dbReference type="PROSITE" id="PS51384"/>
    </source>
</evidence>
<dbReference type="Gene3D" id="2.40.30.10">
    <property type="entry name" value="Translation factors"/>
    <property type="match status" value="1"/>
</dbReference>
<accession>S6AJB2</accession>
<dbReference type="InterPro" id="IPR036010">
    <property type="entry name" value="2Fe-2S_ferredoxin-like_sf"/>
</dbReference>
<dbReference type="EMBL" id="AP013068">
    <property type="protein sequence ID" value="BAN50862.1"/>
    <property type="molecule type" value="Genomic_DNA"/>
</dbReference>
<proteinExistence type="predicted"/>
<dbReference type="InterPro" id="IPR006058">
    <property type="entry name" value="2Fe2S_fd_BS"/>
</dbReference>
<feature type="domain" description="FAD-binding FR-type" evidence="1">
    <location>
        <begin position="46"/>
        <end position="147"/>
    </location>
</feature>
<dbReference type="InterPro" id="IPR050415">
    <property type="entry name" value="MRET"/>
</dbReference>
<dbReference type="InterPro" id="IPR012675">
    <property type="entry name" value="Beta-grasp_dom_sf"/>
</dbReference>
<dbReference type="PROSITE" id="PS00197">
    <property type="entry name" value="2FE2S_FER_1"/>
    <property type="match status" value="1"/>
</dbReference>
<dbReference type="SUPFAM" id="SSF63380">
    <property type="entry name" value="Riboflavin synthase domain-like"/>
    <property type="match status" value="1"/>
</dbReference>
<dbReference type="InterPro" id="IPR001433">
    <property type="entry name" value="OxRdtase_FAD/NAD-bd"/>
</dbReference>
<dbReference type="AlphaFoldDB" id="S6AJB2"/>
<dbReference type="Pfam" id="PF00175">
    <property type="entry name" value="NAD_binding_1"/>
    <property type="match status" value="1"/>
</dbReference>
<dbReference type="PATRIC" id="fig|1245471.3.peg.5207"/>
<dbReference type="Pfam" id="PF00111">
    <property type="entry name" value="Fer2"/>
    <property type="match status" value="1"/>
</dbReference>
<dbReference type="InterPro" id="IPR008333">
    <property type="entry name" value="Cbr1-like_FAD-bd_dom"/>
</dbReference>
<organism evidence="2 3">
    <name type="scientific">Metapseudomonas resinovorans NBRC 106553</name>
    <dbReference type="NCBI Taxonomy" id="1245471"/>
    <lineage>
        <taxon>Bacteria</taxon>
        <taxon>Pseudomonadati</taxon>
        <taxon>Pseudomonadota</taxon>
        <taxon>Gammaproteobacteria</taxon>
        <taxon>Pseudomonadales</taxon>
        <taxon>Pseudomonadaceae</taxon>
        <taxon>Metapseudomonas</taxon>
    </lineage>
</organism>
<evidence type="ECO:0000313" key="2">
    <source>
        <dbReference type="EMBL" id="BAN50862.1"/>
    </source>
</evidence>
<dbReference type="GO" id="GO:0016491">
    <property type="term" value="F:oxidoreductase activity"/>
    <property type="evidence" value="ECO:0007669"/>
    <property type="project" value="InterPro"/>
</dbReference>
<keyword evidence="3" id="KW-1185">Reference proteome</keyword>
<dbReference type="STRING" id="1245471.PCA10_51300"/>
<evidence type="ECO:0000313" key="3">
    <source>
        <dbReference type="Proteomes" id="UP000015503"/>
    </source>
</evidence>
<reference evidence="2 3" key="1">
    <citation type="journal article" date="2013" name="Genome Announc.">
        <title>Complete Genome Sequence of the Carbazole Degrader Pseudomonas resinovorans Strain CA10 (NBRC 106553).</title>
        <authorList>
            <person name="Shintani M."/>
            <person name="Hosoyama A."/>
            <person name="Ohji S."/>
            <person name="Tsuchikane K."/>
            <person name="Takarada H."/>
            <person name="Yamazoe A."/>
            <person name="Fujita N."/>
            <person name="Nojiri H."/>
        </authorList>
    </citation>
    <scope>NUCLEOTIDE SEQUENCE [LARGE SCALE GENOMIC DNA]</scope>
    <source>
        <strain evidence="2 3">NBRC 106553</strain>
    </source>
</reference>
<dbReference type="InterPro" id="IPR017927">
    <property type="entry name" value="FAD-bd_FR_type"/>
</dbReference>
<dbReference type="eggNOG" id="COG1018">
    <property type="taxonomic scope" value="Bacteria"/>
</dbReference>
<dbReference type="CDD" id="cd00207">
    <property type="entry name" value="fer2"/>
    <property type="match status" value="1"/>
</dbReference>
<sequence length="367" mass="39679">MYLVPLSLARRLGPALKPLRALVAGGWLQEADTDCLLRLVHPALRLKRVFARVESRVWVADDMLALGLRTNGNAHGWRPGQHVRLYRELDGVRHGRSYSLTKAEPDGRIELAVRRQPGGRFSNGLLERLEVGSLVELDPAQGELTWPHEAGSVLLLAAGSGITPLLGLLRHALAQGFAAPVTLLHYVRQRRQRAFGEELQGLMARYPNFQVRWAISGEAPAAGELAGRFQAAHLAGRPVHSLLACGPHGFVASVDDWWRAEPRAGGLQVEAFTPPAPSVGGGEQVRLRFARSHRELPGNSAVNLLEQAEAHGLRPPHGCRQGICTACTCQLLAGGVRDLRTGGLTHGPGLPIRLCVSAPLGDVELDL</sequence>
<dbReference type="GO" id="GO:0051537">
    <property type="term" value="F:2 iron, 2 sulfur cluster binding"/>
    <property type="evidence" value="ECO:0007669"/>
    <property type="project" value="InterPro"/>
</dbReference>
<dbReference type="Gene3D" id="3.40.50.80">
    <property type="entry name" value="Nucleotide-binding domain of ferredoxin-NADP reductase (FNR) module"/>
    <property type="match status" value="1"/>
</dbReference>
<dbReference type="SUPFAM" id="SSF52343">
    <property type="entry name" value="Ferredoxin reductase-like, C-terminal NADP-linked domain"/>
    <property type="match status" value="1"/>
</dbReference>
<dbReference type="InterPro" id="IPR039261">
    <property type="entry name" value="FNR_nucleotide-bd"/>
</dbReference>
<dbReference type="PANTHER" id="PTHR47354">
    <property type="entry name" value="NADH OXIDOREDUCTASE HCR"/>
    <property type="match status" value="1"/>
</dbReference>
<dbReference type="SUPFAM" id="SSF54292">
    <property type="entry name" value="2Fe-2S ferredoxin-like"/>
    <property type="match status" value="1"/>
</dbReference>
<dbReference type="InterPro" id="IPR001041">
    <property type="entry name" value="2Fe-2S_ferredoxin-type"/>
</dbReference>
<dbReference type="CDD" id="cd06216">
    <property type="entry name" value="FNR_iron_sulfur_binding_2"/>
    <property type="match status" value="1"/>
</dbReference>
<dbReference type="OrthoDB" id="9796486at2"/>
<dbReference type="Gene3D" id="3.10.20.30">
    <property type="match status" value="1"/>
</dbReference>
<dbReference type="Proteomes" id="UP000015503">
    <property type="component" value="Chromosome"/>
</dbReference>
<name>S6AJB2_METRE</name>
<dbReference type="HOGENOM" id="CLU_003827_14_2_6"/>
<gene>
    <name evidence="2" type="ORF">PCA10_51300</name>
</gene>
<dbReference type="Pfam" id="PF00970">
    <property type="entry name" value="FAD_binding_6"/>
    <property type="match status" value="1"/>
</dbReference>
<dbReference type="RefSeq" id="WP_016494989.1">
    <property type="nucleotide sequence ID" value="NC_021499.1"/>
</dbReference>
<dbReference type="KEGG" id="pre:PCA10_51300"/>
<dbReference type="PROSITE" id="PS51384">
    <property type="entry name" value="FAD_FR"/>
    <property type="match status" value="1"/>
</dbReference>